<feature type="transmembrane region" description="Helical" evidence="1">
    <location>
        <begin position="96"/>
        <end position="114"/>
    </location>
</feature>
<accession>A0ABW4LLC0</accession>
<evidence type="ECO:0000313" key="3">
    <source>
        <dbReference type="Proteomes" id="UP001597214"/>
    </source>
</evidence>
<dbReference type="InterPro" id="IPR031306">
    <property type="entry name" value="CcdC"/>
</dbReference>
<dbReference type="PANTHER" id="PTHR39164:SF1">
    <property type="entry name" value="PROTEIN CCDC"/>
    <property type="match status" value="1"/>
</dbReference>
<keyword evidence="1" id="KW-0812">Transmembrane</keyword>
<dbReference type="Proteomes" id="UP001597214">
    <property type="component" value="Unassembled WGS sequence"/>
</dbReference>
<keyword evidence="1" id="KW-1133">Transmembrane helix</keyword>
<sequence length="162" mass="18351">MLLVVVSSILAIIMATLAIFIRMKAAKRPASVKKIILPPLFMSTGSLMFVFPMFQVSPLQVLEAVSVGMIFSIFLIKTSHFEIKDDEIYLQRSKAFIFILFGLLILRIILKTVLSSSIDFGELSGMFYLLALGMIVPWRIAMYFSYRKLYTELVQKIGNPTI</sequence>
<dbReference type="InterPro" id="IPR058247">
    <property type="entry name" value="DUF1453"/>
</dbReference>
<evidence type="ECO:0000313" key="2">
    <source>
        <dbReference type="EMBL" id="MFD1735922.1"/>
    </source>
</evidence>
<gene>
    <name evidence="2" type="ORF">ACFSCX_05010</name>
</gene>
<name>A0ABW4LLC0_9BACI</name>
<keyword evidence="1" id="KW-0472">Membrane</keyword>
<comment type="caution">
    <text evidence="2">The sequence shown here is derived from an EMBL/GenBank/DDBJ whole genome shotgun (WGS) entry which is preliminary data.</text>
</comment>
<feature type="transmembrane region" description="Helical" evidence="1">
    <location>
        <begin position="35"/>
        <end position="54"/>
    </location>
</feature>
<dbReference type="RefSeq" id="WP_377927079.1">
    <property type="nucleotide sequence ID" value="NZ_JBHUEM010000003.1"/>
</dbReference>
<dbReference type="PIRSF" id="PIRSF021441">
    <property type="entry name" value="DUF1453"/>
    <property type="match status" value="1"/>
</dbReference>
<dbReference type="EMBL" id="JBHUEM010000003">
    <property type="protein sequence ID" value="MFD1735922.1"/>
    <property type="molecule type" value="Genomic_DNA"/>
</dbReference>
<keyword evidence="3" id="KW-1185">Reference proteome</keyword>
<evidence type="ECO:0000256" key="1">
    <source>
        <dbReference type="SAM" id="Phobius"/>
    </source>
</evidence>
<organism evidence="2 3">
    <name type="scientific">Bacillus salitolerans</name>
    <dbReference type="NCBI Taxonomy" id="1437434"/>
    <lineage>
        <taxon>Bacteria</taxon>
        <taxon>Bacillati</taxon>
        <taxon>Bacillota</taxon>
        <taxon>Bacilli</taxon>
        <taxon>Bacillales</taxon>
        <taxon>Bacillaceae</taxon>
        <taxon>Bacillus</taxon>
    </lineage>
</organism>
<dbReference type="PANTHER" id="PTHR39164">
    <property type="entry name" value="PROTEIN CCDC"/>
    <property type="match status" value="1"/>
</dbReference>
<feature type="transmembrane region" description="Helical" evidence="1">
    <location>
        <begin position="60"/>
        <end position="76"/>
    </location>
</feature>
<feature type="transmembrane region" description="Helical" evidence="1">
    <location>
        <begin position="126"/>
        <end position="146"/>
    </location>
</feature>
<feature type="transmembrane region" description="Helical" evidence="1">
    <location>
        <begin position="6"/>
        <end position="23"/>
    </location>
</feature>
<protein>
    <submittedName>
        <fullName evidence="2">CcdC family protein</fullName>
    </submittedName>
</protein>
<proteinExistence type="predicted"/>
<reference evidence="3" key="1">
    <citation type="journal article" date="2019" name="Int. J. Syst. Evol. Microbiol.">
        <title>The Global Catalogue of Microorganisms (GCM) 10K type strain sequencing project: providing services to taxonomists for standard genome sequencing and annotation.</title>
        <authorList>
            <consortium name="The Broad Institute Genomics Platform"/>
            <consortium name="The Broad Institute Genome Sequencing Center for Infectious Disease"/>
            <person name="Wu L."/>
            <person name="Ma J."/>
        </authorList>
    </citation>
    <scope>NUCLEOTIDE SEQUENCE [LARGE SCALE GENOMIC DNA]</scope>
    <source>
        <strain evidence="3">CCUG 49339</strain>
    </source>
</reference>
<dbReference type="Pfam" id="PF07301">
    <property type="entry name" value="DUF1453"/>
    <property type="match status" value="1"/>
</dbReference>